<comment type="caution">
    <text evidence="8">The sequence shown here is derived from an EMBL/GenBank/DDBJ whole genome shotgun (WGS) entry which is preliminary data.</text>
</comment>
<evidence type="ECO:0000256" key="1">
    <source>
        <dbReference type="ARBA" id="ARBA00000085"/>
    </source>
</evidence>
<name>A0A0D6NLT0_9PROT</name>
<dbReference type="EMBL" id="BAMX01000024">
    <property type="protein sequence ID" value="GAN66558.1"/>
    <property type="molecule type" value="Genomic_DNA"/>
</dbReference>
<dbReference type="PROSITE" id="PS50109">
    <property type="entry name" value="HIS_KIN"/>
    <property type="match status" value="1"/>
</dbReference>
<dbReference type="InterPro" id="IPR001789">
    <property type="entry name" value="Sig_transdc_resp-reg_receiver"/>
</dbReference>
<dbReference type="SUPFAM" id="SSF47384">
    <property type="entry name" value="Homodimeric domain of signal transducing histidine kinase"/>
    <property type="match status" value="1"/>
</dbReference>
<dbReference type="Gene3D" id="3.30.565.10">
    <property type="entry name" value="Histidine kinase-like ATPase, C-terminal domain"/>
    <property type="match status" value="1"/>
</dbReference>
<evidence type="ECO:0000259" key="7">
    <source>
        <dbReference type="PROSITE" id="PS50110"/>
    </source>
</evidence>
<dbReference type="InterPro" id="IPR011006">
    <property type="entry name" value="CheY-like_superfamily"/>
</dbReference>
<dbReference type="SUPFAM" id="SSF52172">
    <property type="entry name" value="CheY-like"/>
    <property type="match status" value="2"/>
</dbReference>
<evidence type="ECO:0000256" key="4">
    <source>
        <dbReference type="PROSITE-ProRule" id="PRU00169"/>
    </source>
</evidence>
<gene>
    <name evidence="8" type="ORF">Abor_024_002</name>
</gene>
<proteinExistence type="predicted"/>
<dbReference type="SUPFAM" id="SSF55874">
    <property type="entry name" value="ATPase domain of HSP90 chaperone/DNA topoisomerase II/histidine kinase"/>
    <property type="match status" value="1"/>
</dbReference>
<keyword evidence="8" id="KW-0808">Transferase</keyword>
<dbReference type="InterPro" id="IPR003594">
    <property type="entry name" value="HATPase_dom"/>
</dbReference>
<dbReference type="InterPro" id="IPR005467">
    <property type="entry name" value="His_kinase_dom"/>
</dbReference>
<dbReference type="GeneID" id="76204699"/>
<evidence type="ECO:0000256" key="3">
    <source>
        <dbReference type="ARBA" id="ARBA00022553"/>
    </source>
</evidence>
<dbReference type="Pfam" id="PF00072">
    <property type="entry name" value="Response_reg"/>
    <property type="match status" value="1"/>
</dbReference>
<dbReference type="Gene3D" id="3.40.50.2300">
    <property type="match status" value="2"/>
</dbReference>
<accession>A0A0D6NLT0</accession>
<dbReference type="InterPro" id="IPR036890">
    <property type="entry name" value="HATPase_C_sf"/>
</dbReference>
<dbReference type="CDD" id="cd00156">
    <property type="entry name" value="REC"/>
    <property type="match status" value="1"/>
</dbReference>
<keyword evidence="9" id="KW-1185">Reference proteome</keyword>
<dbReference type="PANTHER" id="PTHR43065:SF42">
    <property type="entry name" value="TWO-COMPONENT SENSOR PPRA"/>
    <property type="match status" value="1"/>
</dbReference>
<dbReference type="Proteomes" id="UP000032670">
    <property type="component" value="Unassembled WGS sequence"/>
</dbReference>
<comment type="catalytic activity">
    <reaction evidence="1">
        <text>ATP + protein L-histidine = ADP + protein N-phospho-L-histidine.</text>
        <dbReference type="EC" id="2.7.13.3"/>
    </reaction>
</comment>
<feature type="domain" description="Response regulatory" evidence="7">
    <location>
        <begin position="7"/>
        <end position="123"/>
    </location>
</feature>
<reference evidence="8 9" key="1">
    <citation type="submission" date="2012-11" db="EMBL/GenBank/DDBJ databases">
        <title>Whole genome sequence of Acetobacter orientalis 21F-2.</title>
        <authorList>
            <person name="Azuma Y."/>
            <person name="Higashiura N."/>
            <person name="Hirakawa H."/>
            <person name="Matsushita K."/>
        </authorList>
    </citation>
    <scope>NUCLEOTIDE SEQUENCE [LARGE SCALE GENOMIC DNA]</scope>
    <source>
        <strain evidence="8 9">21F-2</strain>
    </source>
</reference>
<protein>
    <recommendedName>
        <fullName evidence="2">histidine kinase</fullName>
        <ecNumber evidence="2">2.7.13.3</ecNumber>
    </recommendedName>
</protein>
<feature type="domain" description="Histidine kinase" evidence="6">
    <location>
        <begin position="350"/>
        <end position="595"/>
    </location>
</feature>
<dbReference type="InterPro" id="IPR036097">
    <property type="entry name" value="HisK_dim/P_sf"/>
</dbReference>
<dbReference type="PRINTS" id="PR00344">
    <property type="entry name" value="BCTRLSENSOR"/>
</dbReference>
<dbReference type="Gene3D" id="1.10.287.130">
    <property type="match status" value="1"/>
</dbReference>
<dbReference type="InterPro" id="IPR003661">
    <property type="entry name" value="HisK_dim/P_dom"/>
</dbReference>
<evidence type="ECO:0000256" key="2">
    <source>
        <dbReference type="ARBA" id="ARBA00012438"/>
    </source>
</evidence>
<dbReference type="SMART" id="SM00387">
    <property type="entry name" value="HATPase_c"/>
    <property type="match status" value="1"/>
</dbReference>
<dbReference type="PROSITE" id="PS50110">
    <property type="entry name" value="RESPONSE_REGULATORY"/>
    <property type="match status" value="1"/>
</dbReference>
<dbReference type="PANTHER" id="PTHR43065">
    <property type="entry name" value="SENSOR HISTIDINE KINASE"/>
    <property type="match status" value="1"/>
</dbReference>
<evidence type="ECO:0000313" key="9">
    <source>
        <dbReference type="Proteomes" id="UP000032670"/>
    </source>
</evidence>
<keyword evidence="8" id="KW-0418">Kinase</keyword>
<dbReference type="InterPro" id="IPR004358">
    <property type="entry name" value="Sig_transdc_His_kin-like_C"/>
</dbReference>
<evidence type="ECO:0000256" key="5">
    <source>
        <dbReference type="SAM" id="Coils"/>
    </source>
</evidence>
<dbReference type="SMART" id="SM00388">
    <property type="entry name" value="HisKA"/>
    <property type="match status" value="1"/>
</dbReference>
<comment type="caution">
    <text evidence="4">Lacks conserved residue(s) required for the propagation of feature annotation.</text>
</comment>
<sequence>MNLLSCTVWLVGVGGAAQGRFAGLLRQRGFQVESLPDGASAFAAFENGLPDLLVVPVEMADMTAIHMSQRLRVNAITRGIPIVVLTENADPACEQAVLERGADACFCVQSDPLLFMFRVCTLLREYADDLPLREDVGYHAPSVMVVTAPGGVLWSWAGGTPDTVHAEPQTIAQPAILDWVKQNCQQATLVTNLASLEGPEKAGGQRYPDCVVVDLACPEFDGLALVQRLVVLRRRYRQCSRVLGMVPSGQVVGHKATIAFEAGVDDLVDADISATLLMARIDSLVRRKILQDEMRQEDAHIESARARMALADALRRVNADLAAANRKLIEAQAKLVQSAKMASLGELAAGIAHEFNNPLAFVLAHENTVSRSIARAQEAVQAGDLVVAESALTKSGERLAASLVGLSRMRDLVASLRRFSRLEEGEFARLDVPEALSMVLTLLAPKLGQEIEVVCHLDAPAELLCQAALVNQVVMNIVSNAADAILEKRTAEKEKNIKTPQRDKIEISSCLAASTEKAGQMDYVIRITDTGPGMPETLQERIFEPFFTTKPVGSGTGLGLATAYGVVQAHGGSIVVTNMQQNGGACFTLRVPYTPVEEKRSDNAA</sequence>
<evidence type="ECO:0000259" key="6">
    <source>
        <dbReference type="PROSITE" id="PS50109"/>
    </source>
</evidence>
<accession>A0A6N3SX07</accession>
<keyword evidence="5" id="KW-0175">Coiled coil</keyword>
<evidence type="ECO:0000313" key="8">
    <source>
        <dbReference type="EMBL" id="GAN66558.1"/>
    </source>
</evidence>
<dbReference type="GO" id="GO:0000155">
    <property type="term" value="F:phosphorelay sensor kinase activity"/>
    <property type="evidence" value="ECO:0007669"/>
    <property type="project" value="InterPro"/>
</dbReference>
<dbReference type="STRING" id="1231341.Abor_024_002"/>
<dbReference type="CDD" id="cd00082">
    <property type="entry name" value="HisKA"/>
    <property type="match status" value="1"/>
</dbReference>
<dbReference type="SMART" id="SM00448">
    <property type="entry name" value="REC"/>
    <property type="match status" value="1"/>
</dbReference>
<feature type="coiled-coil region" evidence="5">
    <location>
        <begin position="287"/>
        <end position="334"/>
    </location>
</feature>
<organism evidence="8 9">
    <name type="scientific">Acetobacter orientalis</name>
    <dbReference type="NCBI Taxonomy" id="146474"/>
    <lineage>
        <taxon>Bacteria</taxon>
        <taxon>Pseudomonadati</taxon>
        <taxon>Pseudomonadota</taxon>
        <taxon>Alphaproteobacteria</taxon>
        <taxon>Acetobacterales</taxon>
        <taxon>Acetobacteraceae</taxon>
        <taxon>Acetobacter</taxon>
    </lineage>
</organism>
<dbReference type="Pfam" id="PF02518">
    <property type="entry name" value="HATPase_c"/>
    <property type="match status" value="1"/>
</dbReference>
<dbReference type="EC" id="2.7.13.3" evidence="2"/>
<keyword evidence="3" id="KW-0597">Phosphoprotein</keyword>
<dbReference type="AlphaFoldDB" id="A0A0D6NLT0"/>
<dbReference type="RefSeq" id="WP_048841610.1">
    <property type="nucleotide sequence ID" value="NZ_BAMX01000024.1"/>
</dbReference>